<evidence type="ECO:0008006" key="4">
    <source>
        <dbReference type="Google" id="ProtNLM"/>
    </source>
</evidence>
<feature type="transmembrane region" description="Helical" evidence="1">
    <location>
        <begin position="16"/>
        <end position="37"/>
    </location>
</feature>
<reference evidence="2 3" key="1">
    <citation type="submission" date="2023-07" db="EMBL/GenBank/DDBJ databases">
        <title>Sequencing the genomes of 1000 actinobacteria strains.</title>
        <authorList>
            <person name="Klenk H.-P."/>
        </authorList>
    </citation>
    <scope>NUCLEOTIDE SEQUENCE [LARGE SCALE GENOMIC DNA]</scope>
    <source>
        <strain evidence="2 3">DSM 17163</strain>
    </source>
</reference>
<evidence type="ECO:0000313" key="3">
    <source>
        <dbReference type="Proteomes" id="UP001243212"/>
    </source>
</evidence>
<organism evidence="2 3">
    <name type="scientific">Trueperella bonasi</name>
    <dbReference type="NCBI Taxonomy" id="312286"/>
    <lineage>
        <taxon>Bacteria</taxon>
        <taxon>Bacillati</taxon>
        <taxon>Actinomycetota</taxon>
        <taxon>Actinomycetes</taxon>
        <taxon>Actinomycetales</taxon>
        <taxon>Actinomycetaceae</taxon>
        <taxon>Trueperella</taxon>
    </lineage>
</organism>
<protein>
    <recommendedName>
        <fullName evidence="4">Prepilin type IV endopeptidase peptidase domain-containing protein</fullName>
    </recommendedName>
</protein>
<keyword evidence="1" id="KW-0812">Transmembrane</keyword>
<feature type="transmembrane region" description="Helical" evidence="1">
    <location>
        <begin position="42"/>
        <end position="61"/>
    </location>
</feature>
<proteinExistence type="predicted"/>
<keyword evidence="3" id="KW-1185">Reference proteome</keyword>
<feature type="transmembrane region" description="Helical" evidence="1">
    <location>
        <begin position="132"/>
        <end position="156"/>
    </location>
</feature>
<keyword evidence="1" id="KW-0472">Membrane</keyword>
<feature type="transmembrane region" description="Helical" evidence="1">
    <location>
        <begin position="94"/>
        <end position="112"/>
    </location>
</feature>
<dbReference type="RefSeq" id="WP_307681721.1">
    <property type="nucleotide sequence ID" value="NZ_JAUSQX010000001.1"/>
</dbReference>
<dbReference type="EMBL" id="JAUSQX010000001">
    <property type="protein sequence ID" value="MDP9805436.1"/>
    <property type="molecule type" value="Genomic_DNA"/>
</dbReference>
<comment type="caution">
    <text evidence="2">The sequence shown here is derived from an EMBL/GenBank/DDBJ whole genome shotgun (WGS) entry which is preliminary data.</text>
</comment>
<evidence type="ECO:0000313" key="2">
    <source>
        <dbReference type="EMBL" id="MDP9805436.1"/>
    </source>
</evidence>
<gene>
    <name evidence="2" type="ORF">J2S70_000018</name>
</gene>
<feature type="transmembrane region" description="Helical" evidence="1">
    <location>
        <begin position="67"/>
        <end position="87"/>
    </location>
</feature>
<evidence type="ECO:0000256" key="1">
    <source>
        <dbReference type="SAM" id="Phobius"/>
    </source>
</evidence>
<sequence>MPSHPLFYGTLTNRQANALSLAVAVLTLGVGAIRYWLEPNPLLGLACGVAFYIPIVINAWIDAHKQVLLKNWTHLSGTVWIIAIFFGPHPRVSIVSALAAAFLFVGASKLSAGRLLGMGDARLLVVLAGWNGLWALPGALMMLALSFGLHGLYIIVKLLRRRATLRDRHPLGPWLVGGSWLAWALTA</sequence>
<accession>A0ABT9NDH5</accession>
<name>A0ABT9NDH5_9ACTO</name>
<keyword evidence="1" id="KW-1133">Transmembrane helix</keyword>
<dbReference type="Proteomes" id="UP001243212">
    <property type="component" value="Unassembled WGS sequence"/>
</dbReference>